<dbReference type="OrthoDB" id="4261573at2"/>
<accession>A0A4Y5QXE0</accession>
<reference evidence="1" key="1">
    <citation type="submission" date="2019-03" db="EMBL/GenBank/DDBJ databases">
        <title>Downsizing class II lasso peptides: peptidogenomic-guided isolation of huascopeptin containing a novel seven-membered macrocycle.</title>
        <authorList>
            <person name="Cortes-Albayay C."/>
        </authorList>
    </citation>
    <scope>NUCLEOTIDE SEQUENCE</scope>
    <source>
        <strain evidence="1">HST28</strain>
    </source>
</reference>
<protein>
    <submittedName>
        <fullName evidence="1">Lasso peptide</fullName>
    </submittedName>
</protein>
<evidence type="ECO:0000313" key="1">
    <source>
        <dbReference type="EMBL" id="QCY49166.1"/>
    </source>
</evidence>
<dbReference type="NCBIfam" id="NF033521">
    <property type="entry name" value="lasso_leader_L3"/>
    <property type="match status" value="1"/>
</dbReference>
<dbReference type="AlphaFoldDB" id="A0A4Y5QXE0"/>
<proteinExistence type="predicted"/>
<name>A0A4Y5QXE0_9ACTN</name>
<gene>
    <name evidence="1" type="primary">hptA</name>
</gene>
<sequence>MYEQELKEEFTAQDYVPPMLAEVGEFSEDTLGYGNAWDSKNGLF</sequence>
<dbReference type="EMBL" id="MK636692">
    <property type="protein sequence ID" value="QCY49166.1"/>
    <property type="molecule type" value="Genomic_DNA"/>
</dbReference>
<organism evidence="1">
    <name type="scientific">Streptomyces huasconensis</name>
    <dbReference type="NCBI Taxonomy" id="1854574"/>
    <lineage>
        <taxon>Bacteria</taxon>
        <taxon>Bacillati</taxon>
        <taxon>Actinomycetota</taxon>
        <taxon>Actinomycetes</taxon>
        <taxon>Kitasatosporales</taxon>
        <taxon>Streptomycetaceae</taxon>
        <taxon>Streptomyces</taxon>
    </lineage>
</organism>